<accession>A0AAQ4DG98</accession>
<organism evidence="1 2">
    <name type="scientific">Amblyomma americanum</name>
    <name type="common">Lone star tick</name>
    <dbReference type="NCBI Taxonomy" id="6943"/>
    <lineage>
        <taxon>Eukaryota</taxon>
        <taxon>Metazoa</taxon>
        <taxon>Ecdysozoa</taxon>
        <taxon>Arthropoda</taxon>
        <taxon>Chelicerata</taxon>
        <taxon>Arachnida</taxon>
        <taxon>Acari</taxon>
        <taxon>Parasitiformes</taxon>
        <taxon>Ixodida</taxon>
        <taxon>Ixodoidea</taxon>
        <taxon>Ixodidae</taxon>
        <taxon>Amblyomminae</taxon>
        <taxon>Amblyomma</taxon>
    </lineage>
</organism>
<evidence type="ECO:0000313" key="2">
    <source>
        <dbReference type="Proteomes" id="UP001321473"/>
    </source>
</evidence>
<name>A0AAQ4DG98_AMBAM</name>
<reference evidence="1 2" key="1">
    <citation type="journal article" date="2023" name="Arcadia Sci">
        <title>De novo assembly of a long-read Amblyomma americanum tick genome.</title>
        <authorList>
            <person name="Chou S."/>
            <person name="Poskanzer K.E."/>
            <person name="Rollins M."/>
            <person name="Thuy-Boun P.S."/>
        </authorList>
    </citation>
    <scope>NUCLEOTIDE SEQUENCE [LARGE SCALE GENOMIC DNA]</scope>
    <source>
        <strain evidence="1">F_SG_1</strain>
        <tissue evidence="1">Salivary glands</tissue>
    </source>
</reference>
<proteinExistence type="predicted"/>
<dbReference type="EMBL" id="JARKHS020031100">
    <property type="protein sequence ID" value="KAK8761488.1"/>
    <property type="molecule type" value="Genomic_DNA"/>
</dbReference>
<evidence type="ECO:0000313" key="1">
    <source>
        <dbReference type="EMBL" id="KAK8761488.1"/>
    </source>
</evidence>
<comment type="caution">
    <text evidence="1">The sequence shown here is derived from an EMBL/GenBank/DDBJ whole genome shotgun (WGS) entry which is preliminary data.</text>
</comment>
<sequence>MALNQVNCPANIDLPHLILTCPGTASLRTRYTSDLHIKTYENSTCQCVCIFRPQTNLVIMNERMNEHTASLPHSLLLSISAITSFP</sequence>
<gene>
    <name evidence="1" type="ORF">V5799_027244</name>
</gene>
<protein>
    <submittedName>
        <fullName evidence="1">Uncharacterized protein</fullName>
    </submittedName>
</protein>
<keyword evidence="2" id="KW-1185">Reference proteome</keyword>
<dbReference type="Proteomes" id="UP001321473">
    <property type="component" value="Unassembled WGS sequence"/>
</dbReference>
<dbReference type="AlphaFoldDB" id="A0AAQ4DG98"/>